<feature type="signal peptide" evidence="2">
    <location>
        <begin position="1"/>
        <end position="30"/>
    </location>
</feature>
<keyword evidence="2" id="KW-0732">Signal</keyword>
<sequence>MRVCLKHILCLSGCCFAVLFFSCVSSPKPAVSEPPAEEVGVQTPEKNAKPAQENTGAKKLTVVQPQIEEVPEESAAPDPLEEYKALSENLRLKVQNAPAETKSGSAFTSDFSVSVTDAQGNKAPGVVVTVKYPSNRIENRILFATEDIQSDENGTVHFTCPIPEFSCIADVSFYPAASVQDERVLQYAEEHAVKIPYRVRTDKTNKSLSLSILDYTQAGKPITTNSLSSSAILKALYRKGFRSAGNSDFVDDVHNGNVQSLYRHASALFGGSINYLIFGTVKHETPVTKGEDGLYETTLRADIRIMNMANSEIILQTTQSFTAKEKNEWLLMDRIRNTLMAPALVDYIYYHF</sequence>
<dbReference type="HOGENOM" id="CLU_787406_0_0_12"/>
<name>S3JXS8_TREMA</name>
<feature type="chain" id="PRO_5004510922" evidence="2">
    <location>
        <begin position="31"/>
        <end position="352"/>
    </location>
</feature>
<dbReference type="AlphaFoldDB" id="S3JXS8"/>
<feature type="region of interest" description="Disordered" evidence="1">
    <location>
        <begin position="32"/>
        <end position="55"/>
    </location>
</feature>
<evidence type="ECO:0000256" key="2">
    <source>
        <dbReference type="SAM" id="SignalP"/>
    </source>
</evidence>
<gene>
    <name evidence="3" type="ORF">HMPREF9194_01100</name>
</gene>
<dbReference type="OrthoDB" id="356746at2"/>
<comment type="caution">
    <text evidence="3">The sequence shown here is derived from an EMBL/GenBank/DDBJ whole genome shotgun (WGS) entry which is preliminary data.</text>
</comment>
<reference evidence="3 4" key="1">
    <citation type="submission" date="2013-04" db="EMBL/GenBank/DDBJ databases">
        <title>The Genome Sequence of Treponema maltophilum ATCC 51939.</title>
        <authorList>
            <consortium name="The Broad Institute Genomics Platform"/>
            <person name="Earl A."/>
            <person name="Ward D."/>
            <person name="Feldgarden M."/>
            <person name="Gevers D."/>
            <person name="Leonetti C."/>
            <person name="Blanton J.M."/>
            <person name="Dewhirst F.E."/>
            <person name="Izard J."/>
            <person name="Walker B."/>
            <person name="Young S."/>
            <person name="Zeng Q."/>
            <person name="Gargeya S."/>
            <person name="Fitzgerald M."/>
            <person name="Haas B."/>
            <person name="Abouelleil A."/>
            <person name="Allen A.W."/>
            <person name="Alvarado L."/>
            <person name="Arachchi H.M."/>
            <person name="Berlin A.M."/>
            <person name="Chapman S.B."/>
            <person name="Gainer-Dewar J."/>
            <person name="Goldberg J."/>
            <person name="Griggs A."/>
            <person name="Gujja S."/>
            <person name="Hansen M."/>
            <person name="Howarth C."/>
            <person name="Imamovic A."/>
            <person name="Ireland A."/>
            <person name="Larimer J."/>
            <person name="McCowan C."/>
            <person name="Murphy C."/>
            <person name="Pearson M."/>
            <person name="Poon T.W."/>
            <person name="Priest M."/>
            <person name="Roberts A."/>
            <person name="Saif S."/>
            <person name="Shea T."/>
            <person name="Sisk P."/>
            <person name="Sykes S."/>
            <person name="Wortman J."/>
            <person name="Nusbaum C."/>
            <person name="Birren B."/>
        </authorList>
    </citation>
    <scope>NUCLEOTIDE SEQUENCE [LARGE SCALE GENOMIC DNA]</scope>
    <source>
        <strain evidence="3 4">ATCC 51939</strain>
    </source>
</reference>
<dbReference type="Proteomes" id="UP000014541">
    <property type="component" value="Unassembled WGS sequence"/>
</dbReference>
<organism evidence="3 4">
    <name type="scientific">Treponema maltophilum ATCC 51939</name>
    <dbReference type="NCBI Taxonomy" id="1125699"/>
    <lineage>
        <taxon>Bacteria</taxon>
        <taxon>Pseudomonadati</taxon>
        <taxon>Spirochaetota</taxon>
        <taxon>Spirochaetia</taxon>
        <taxon>Spirochaetales</taxon>
        <taxon>Treponemataceae</taxon>
        <taxon>Treponema</taxon>
    </lineage>
</organism>
<proteinExistence type="predicted"/>
<dbReference type="PATRIC" id="fig|1125699.3.peg.1122"/>
<dbReference type="eggNOG" id="ENOG5031CHN">
    <property type="taxonomic scope" value="Bacteria"/>
</dbReference>
<dbReference type="STRING" id="1125699.HMPREF9194_01100"/>
<accession>S3JXS8</accession>
<dbReference type="PROSITE" id="PS51257">
    <property type="entry name" value="PROKAR_LIPOPROTEIN"/>
    <property type="match status" value="1"/>
</dbReference>
<evidence type="ECO:0000313" key="4">
    <source>
        <dbReference type="Proteomes" id="UP000014541"/>
    </source>
</evidence>
<protein>
    <submittedName>
        <fullName evidence="3">Uncharacterized protein</fullName>
    </submittedName>
</protein>
<keyword evidence="4" id="KW-1185">Reference proteome</keyword>
<evidence type="ECO:0000313" key="3">
    <source>
        <dbReference type="EMBL" id="EPF30778.1"/>
    </source>
</evidence>
<dbReference type="EMBL" id="ATFF01000006">
    <property type="protein sequence ID" value="EPF30778.1"/>
    <property type="molecule type" value="Genomic_DNA"/>
</dbReference>
<evidence type="ECO:0000256" key="1">
    <source>
        <dbReference type="SAM" id="MobiDB-lite"/>
    </source>
</evidence>
<dbReference type="RefSeq" id="WP_016525389.1">
    <property type="nucleotide sequence ID" value="NZ_KE332518.1"/>
</dbReference>